<comment type="similarity">
    <text evidence="1">Belongs to the ice-binding protein family.</text>
</comment>
<gene>
    <name evidence="4" type="ORF">QLS97_16640</name>
</gene>
<evidence type="ECO:0000256" key="2">
    <source>
        <dbReference type="ARBA" id="ARBA00022729"/>
    </source>
</evidence>
<dbReference type="RefSeq" id="WP_282718258.1">
    <property type="nucleotide sequence ID" value="NZ_JASCRY010000008.1"/>
</dbReference>
<reference evidence="4 5" key="1">
    <citation type="submission" date="2023-04" db="EMBL/GenBank/DDBJ databases">
        <title>Two novel species of Flavobacterium.</title>
        <authorList>
            <person name="Liu Q."/>
            <person name="Xin Y.-H."/>
        </authorList>
    </citation>
    <scope>NUCLEOTIDE SEQUENCE [LARGE SCALE GENOMIC DNA]</scope>
    <source>
        <strain evidence="4 5">LB2P87</strain>
    </source>
</reference>
<keyword evidence="5" id="KW-1185">Reference proteome</keyword>
<dbReference type="Proteomes" id="UP001228643">
    <property type="component" value="Unassembled WGS sequence"/>
</dbReference>
<protein>
    <submittedName>
        <fullName evidence="4">Ice-binding family protein</fullName>
    </submittedName>
</protein>
<dbReference type="InterPro" id="IPR021884">
    <property type="entry name" value="Ice-bd_prot"/>
</dbReference>
<name>A0AAW6TNX1_9FLAO</name>
<comment type="caution">
    <text evidence="4">The sequence shown here is derived from an EMBL/GenBank/DDBJ whole genome shotgun (WGS) entry which is preliminary data.</text>
</comment>
<dbReference type="EMBL" id="JASCRY010000008">
    <property type="protein sequence ID" value="MDI5951281.1"/>
    <property type="molecule type" value="Genomic_DNA"/>
</dbReference>
<evidence type="ECO:0000313" key="4">
    <source>
        <dbReference type="EMBL" id="MDI5951281.1"/>
    </source>
</evidence>
<evidence type="ECO:0000256" key="1">
    <source>
        <dbReference type="ARBA" id="ARBA00005445"/>
    </source>
</evidence>
<keyword evidence="2 3" id="KW-0732">Signal</keyword>
<feature type="signal peptide" evidence="3">
    <location>
        <begin position="1"/>
        <end position="21"/>
    </location>
</feature>
<feature type="chain" id="PRO_5043453970" evidence="3">
    <location>
        <begin position="22"/>
        <end position="441"/>
    </location>
</feature>
<dbReference type="Pfam" id="PF11999">
    <property type="entry name" value="Ice_binding"/>
    <property type="match status" value="1"/>
</dbReference>
<evidence type="ECO:0000256" key="3">
    <source>
        <dbReference type="SAM" id="SignalP"/>
    </source>
</evidence>
<sequence length="441" mass="46201">MKKIAALLFVFFLMMSQIVCAQVGIGTIIPDASSILDLTSNSQGLLIPRITTSDRDFIANPANGLLIYNTTTSHFNHFDLVWKEYSDYTNYYNSNSTSDVTTTSTSDVVVPGMTIAPLLAGTYEVTFNCSYNNSPTERIVSSGESFPSTMAQEAKSDLELLINQLNSLTVTNSNHLAAFGNGETIFPGVYSIAGAASIALNLTLDGGGDSNSIFVIKANGALAAGANTNVILTNGAQARNVFWLAYGAPSFGANSIMKGNVIAATTGAIAFNAGGNLEGRLLTISGAITFGPAVASMPIGTSPYPLGTLDKFVLYTAAGDVTNTAVSTITGNIGTNLGTFVGFEAASVNGAFVTHTTYTSKTSTTISTPNTNNIIASFSIYQNGVLIPSSSKILTSEAYLGNASLQAVSTIEANQIVDVRWNTDSEKIGMGNRTFTLIKVQ</sequence>
<proteinExistence type="inferred from homology"/>
<accession>A0AAW6TNX1</accession>
<organism evidence="4 5">
    <name type="scientific">Flavobacterium yafengii</name>
    <dbReference type="NCBI Taxonomy" id="3041253"/>
    <lineage>
        <taxon>Bacteria</taxon>
        <taxon>Pseudomonadati</taxon>
        <taxon>Bacteroidota</taxon>
        <taxon>Flavobacteriia</taxon>
        <taxon>Flavobacteriales</taxon>
        <taxon>Flavobacteriaceae</taxon>
        <taxon>Flavobacterium</taxon>
    </lineage>
</organism>
<dbReference type="AlphaFoldDB" id="A0AAW6TNX1"/>
<evidence type="ECO:0000313" key="5">
    <source>
        <dbReference type="Proteomes" id="UP001228643"/>
    </source>
</evidence>